<evidence type="ECO:0000313" key="6">
    <source>
        <dbReference type="Proteomes" id="UP001329825"/>
    </source>
</evidence>
<dbReference type="Pfam" id="PF00400">
    <property type="entry name" value="WD40"/>
    <property type="match status" value="1"/>
</dbReference>
<dbReference type="GeneID" id="87959497"/>
<feature type="compositionally biased region" description="Acidic residues" evidence="4">
    <location>
        <begin position="399"/>
        <end position="409"/>
    </location>
</feature>
<feature type="repeat" description="WD" evidence="3">
    <location>
        <begin position="40"/>
        <end position="81"/>
    </location>
</feature>
<feature type="compositionally biased region" description="Acidic residues" evidence="4">
    <location>
        <begin position="552"/>
        <end position="609"/>
    </location>
</feature>
<reference evidence="5 6" key="1">
    <citation type="submission" date="2024-01" db="EMBL/GenBank/DDBJ databases">
        <title>Comparative genomics of Cryptococcus and Kwoniella reveals pathogenesis evolution and contrasting modes of karyotype evolution via chromosome fusion or intercentromeric recombination.</title>
        <authorList>
            <person name="Coelho M.A."/>
            <person name="David-Palma M."/>
            <person name="Shea T."/>
            <person name="Bowers K."/>
            <person name="McGinley-Smith S."/>
            <person name="Mohammad A.W."/>
            <person name="Gnirke A."/>
            <person name="Yurkov A.M."/>
            <person name="Nowrousian M."/>
            <person name="Sun S."/>
            <person name="Cuomo C.A."/>
            <person name="Heitman J."/>
        </authorList>
    </citation>
    <scope>NUCLEOTIDE SEQUENCE [LARGE SCALE GENOMIC DNA]</scope>
    <source>
        <strain evidence="5">CBS 11374</strain>
    </source>
</reference>
<dbReference type="PANTHER" id="PTHR15574">
    <property type="entry name" value="WD REPEAT DOMAIN-CONTAINING FAMILY"/>
    <property type="match status" value="1"/>
</dbReference>
<dbReference type="EMBL" id="CP141890">
    <property type="protein sequence ID" value="WRT70369.1"/>
    <property type="molecule type" value="Genomic_DNA"/>
</dbReference>
<evidence type="ECO:0000256" key="2">
    <source>
        <dbReference type="ARBA" id="ARBA00022737"/>
    </source>
</evidence>
<feature type="region of interest" description="Disordered" evidence="4">
    <location>
        <begin position="72"/>
        <end position="92"/>
    </location>
</feature>
<evidence type="ECO:0008006" key="7">
    <source>
        <dbReference type="Google" id="ProtNLM"/>
    </source>
</evidence>
<keyword evidence="6" id="KW-1185">Reference proteome</keyword>
<evidence type="ECO:0000256" key="1">
    <source>
        <dbReference type="ARBA" id="ARBA00022574"/>
    </source>
</evidence>
<evidence type="ECO:0000313" key="5">
    <source>
        <dbReference type="EMBL" id="WRT70369.1"/>
    </source>
</evidence>
<name>A0ABZ1DAR4_9TREE</name>
<dbReference type="RefSeq" id="XP_062795108.1">
    <property type="nucleotide sequence ID" value="XM_062939057.1"/>
</dbReference>
<dbReference type="InterPro" id="IPR045151">
    <property type="entry name" value="DCAF8"/>
</dbReference>
<dbReference type="SMART" id="SM00320">
    <property type="entry name" value="WD40"/>
    <property type="match status" value="6"/>
</dbReference>
<dbReference type="InterPro" id="IPR001680">
    <property type="entry name" value="WD40_rpt"/>
</dbReference>
<protein>
    <recommendedName>
        <fullName evidence="7">WD40 repeat-like protein</fullName>
    </recommendedName>
</protein>
<feature type="compositionally biased region" description="Low complexity" evidence="4">
    <location>
        <begin position="75"/>
        <end position="84"/>
    </location>
</feature>
<evidence type="ECO:0000256" key="3">
    <source>
        <dbReference type="PROSITE-ProRule" id="PRU00221"/>
    </source>
</evidence>
<proteinExistence type="predicted"/>
<feature type="compositionally biased region" description="Pro residues" evidence="4">
    <location>
        <begin position="369"/>
        <end position="378"/>
    </location>
</feature>
<dbReference type="Proteomes" id="UP001329825">
    <property type="component" value="Chromosome 10"/>
</dbReference>
<accession>A0ABZ1DAR4</accession>
<organism evidence="5 6">
    <name type="scientific">Kwoniella shivajii</name>
    <dbReference type="NCBI Taxonomy" id="564305"/>
    <lineage>
        <taxon>Eukaryota</taxon>
        <taxon>Fungi</taxon>
        <taxon>Dikarya</taxon>
        <taxon>Basidiomycota</taxon>
        <taxon>Agaricomycotina</taxon>
        <taxon>Tremellomycetes</taxon>
        <taxon>Tremellales</taxon>
        <taxon>Cryptococcaceae</taxon>
        <taxon>Kwoniella</taxon>
    </lineage>
</organism>
<dbReference type="PROSITE" id="PS50294">
    <property type="entry name" value="WD_REPEATS_REGION"/>
    <property type="match status" value="1"/>
</dbReference>
<dbReference type="PANTHER" id="PTHR15574:SF40">
    <property type="entry name" value="WD AND TETRATRICOPEPTIDE REPEATS PROTEIN 1"/>
    <property type="match status" value="1"/>
</dbReference>
<feature type="region of interest" description="Disordered" evidence="4">
    <location>
        <begin position="545"/>
        <end position="609"/>
    </location>
</feature>
<dbReference type="SUPFAM" id="SSF50978">
    <property type="entry name" value="WD40 repeat-like"/>
    <property type="match status" value="1"/>
</dbReference>
<gene>
    <name evidence="5" type="ORF">IL334_007367</name>
</gene>
<dbReference type="Gene3D" id="2.130.10.10">
    <property type="entry name" value="YVTN repeat-like/Quinoprotein amine dehydrogenase"/>
    <property type="match status" value="3"/>
</dbReference>
<feature type="region of interest" description="Disordered" evidence="4">
    <location>
        <begin position="320"/>
        <end position="530"/>
    </location>
</feature>
<feature type="compositionally biased region" description="Polar residues" evidence="4">
    <location>
        <begin position="435"/>
        <end position="463"/>
    </location>
</feature>
<feature type="compositionally biased region" description="Low complexity" evidence="4">
    <location>
        <begin position="320"/>
        <end position="335"/>
    </location>
</feature>
<sequence>MPRHTLQPLHKAFKPSSGRYHRNDENMWETLDRVQVLGENDGHRGCVNALSWSEDGSTLLSGSDDKRICIWQPDSHPSSSSSSRRSPHPMKLSEKISTGHKANIFSAKFLPNASTPTIVSCAGDRDVRVLQVERLVRDSGTGELIGERGDGVNILKCHKDRTKRIATENSPYLFMTVSEDGTVRQHDLRRPHRCRAECPEPLFYAPKNVDLYSLSVSTVTPHIFAVAGRTDCAFICDRRMLPRQTPSWGPHVRSSGQVHCVRKLGLPNDEWDKVSPSNGNRLFGEERHITCVKMSPEHPDEVAVAFAKHSTSLFSIYDSPPSASMKSSSPSILPSDNGTKRRSGSASPIRQRSKSSSTVIQKGDTTPSSPLPGSPAPFIPAHEVPHRPTSENKHKTVIGEEDDADEDTDSALSLGKRRQSDRESLLTEAAEPSARQRTTSEVENGISGQNQRSVWPFGSGSSSRNDESRRWQEERDDKSEQADELSSSVINAFMAENGIETEQPSTGDIEVDVGERIGPPTPPGRGIGDFLIDEEDEDMADRLERGEPTLSDMEEMALDILEQDDYDDDEDDDEDEDDDALDEYDEDEDMEMDQDDEDEGDDGDIEVDQDFMDPDVGILGFGGSNASRIENSAFDKVETIYPRRSYKGARNVETVKDCNFLGTRADKVCSGSDDGNFFVWDKDTGRLEGIWEGDGSVVNVMEQHPTLPLVAVSGIDNTVKMFAPTHSTISPSFSRTHLAQNIMNRNTRLPRFLSGGAFERATLLQFLTSRGITVRTEIDPDGGEGEGESEEDPQGVEGCATQ</sequence>
<dbReference type="InterPro" id="IPR036322">
    <property type="entry name" value="WD40_repeat_dom_sf"/>
</dbReference>
<dbReference type="PROSITE" id="PS50082">
    <property type="entry name" value="WD_REPEATS_2"/>
    <property type="match status" value="1"/>
</dbReference>
<feature type="compositionally biased region" description="Polar residues" evidence="4">
    <location>
        <begin position="344"/>
        <end position="368"/>
    </location>
</feature>
<dbReference type="InterPro" id="IPR015943">
    <property type="entry name" value="WD40/YVTN_repeat-like_dom_sf"/>
</dbReference>
<feature type="compositionally biased region" description="Acidic residues" evidence="4">
    <location>
        <begin position="779"/>
        <end position="794"/>
    </location>
</feature>
<keyword evidence="1 3" id="KW-0853">WD repeat</keyword>
<feature type="compositionally biased region" description="Basic and acidic residues" evidence="4">
    <location>
        <begin position="464"/>
        <end position="481"/>
    </location>
</feature>
<evidence type="ECO:0000256" key="4">
    <source>
        <dbReference type="SAM" id="MobiDB-lite"/>
    </source>
</evidence>
<keyword evidence="2" id="KW-0677">Repeat</keyword>
<feature type="region of interest" description="Disordered" evidence="4">
    <location>
        <begin position="774"/>
        <end position="802"/>
    </location>
</feature>
<feature type="compositionally biased region" description="Basic and acidic residues" evidence="4">
    <location>
        <begin position="383"/>
        <end position="398"/>
    </location>
</feature>